<feature type="signal peptide" evidence="1">
    <location>
        <begin position="1"/>
        <end position="23"/>
    </location>
</feature>
<comment type="caution">
    <text evidence="2">The sequence shown here is derived from an EMBL/GenBank/DDBJ whole genome shotgun (WGS) entry which is preliminary data.</text>
</comment>
<reference evidence="3" key="1">
    <citation type="journal article" date="2019" name="Int. J. Syst. Evol. Microbiol.">
        <title>The Global Catalogue of Microorganisms (GCM) 10K type strain sequencing project: providing services to taxonomists for standard genome sequencing and annotation.</title>
        <authorList>
            <consortium name="The Broad Institute Genomics Platform"/>
            <consortium name="The Broad Institute Genome Sequencing Center for Infectious Disease"/>
            <person name="Wu L."/>
            <person name="Ma J."/>
        </authorList>
    </citation>
    <scope>NUCLEOTIDE SEQUENCE [LARGE SCALE GENOMIC DNA]</scope>
    <source>
        <strain evidence="3">JCM 3369</strain>
    </source>
</reference>
<evidence type="ECO:0000313" key="2">
    <source>
        <dbReference type="EMBL" id="MFD1694767.1"/>
    </source>
</evidence>
<evidence type="ECO:0008006" key="4">
    <source>
        <dbReference type="Google" id="ProtNLM"/>
    </source>
</evidence>
<keyword evidence="1" id="KW-0732">Signal</keyword>
<evidence type="ECO:0000313" key="3">
    <source>
        <dbReference type="Proteomes" id="UP001597327"/>
    </source>
</evidence>
<organism evidence="2 3">
    <name type="scientific">Roseibium aestuarii</name>
    <dbReference type="NCBI Taxonomy" id="2600299"/>
    <lineage>
        <taxon>Bacteria</taxon>
        <taxon>Pseudomonadati</taxon>
        <taxon>Pseudomonadota</taxon>
        <taxon>Alphaproteobacteria</taxon>
        <taxon>Hyphomicrobiales</taxon>
        <taxon>Stappiaceae</taxon>
        <taxon>Roseibium</taxon>
    </lineage>
</organism>
<dbReference type="EMBL" id="JBHUFA010000001">
    <property type="protein sequence ID" value="MFD1694767.1"/>
    <property type="molecule type" value="Genomic_DNA"/>
</dbReference>
<dbReference type="Gene3D" id="3.40.50.1460">
    <property type="match status" value="1"/>
</dbReference>
<sequence length="300" mass="31590">MRFLTILIPTLLSAAFSGPAALAASQDAPSNPARAASATIQSTHFLGIGICPPWKPMPTSACETAVHQIADALGHRLSIDPSDQTLLINASATTEGLVRVMAQLRATLTPADRLVIYATLHAGALDPSRPAGPDNDVMVLWSVEKPAVMAFAIAEDLWIRASDFAAMVHDLPAGEVVLILDACESAALTPLFLASHPADDPERPDAVVTSAKATQFANTTADRSLPLFSKELVEALGTKADKGTLRDAVTLAAERTVAEARPLCDALRATSRKDGLDPTGCYQEPVLADPDKLLSAMVLR</sequence>
<dbReference type="RefSeq" id="WP_149891413.1">
    <property type="nucleotide sequence ID" value="NZ_JBHUFA010000001.1"/>
</dbReference>
<evidence type="ECO:0000256" key="1">
    <source>
        <dbReference type="SAM" id="SignalP"/>
    </source>
</evidence>
<protein>
    <recommendedName>
        <fullName evidence="4">Caspase domain-containing protein</fullName>
    </recommendedName>
</protein>
<keyword evidence="3" id="KW-1185">Reference proteome</keyword>
<accession>A0ABW4JRP0</accession>
<gene>
    <name evidence="2" type="ORF">ACFSC7_04510</name>
</gene>
<proteinExistence type="predicted"/>
<feature type="chain" id="PRO_5046204479" description="Caspase domain-containing protein" evidence="1">
    <location>
        <begin position="24"/>
        <end position="300"/>
    </location>
</feature>
<dbReference type="Proteomes" id="UP001597327">
    <property type="component" value="Unassembled WGS sequence"/>
</dbReference>
<name>A0ABW4JRP0_9HYPH</name>